<feature type="domain" description="DUF6594" evidence="2">
    <location>
        <begin position="41"/>
        <end position="101"/>
    </location>
</feature>
<dbReference type="Pfam" id="PF20237">
    <property type="entry name" value="DUF6594"/>
    <property type="match status" value="2"/>
</dbReference>
<evidence type="ECO:0000313" key="3">
    <source>
        <dbReference type="EMBL" id="KAF9891652.1"/>
    </source>
</evidence>
<dbReference type="InterPro" id="IPR046529">
    <property type="entry name" value="DUF6594"/>
</dbReference>
<protein>
    <recommendedName>
        <fullName evidence="2">DUF6594 domain-containing protein</fullName>
    </recommendedName>
</protein>
<keyword evidence="1" id="KW-0812">Transmembrane</keyword>
<feature type="transmembrane region" description="Helical" evidence="1">
    <location>
        <begin position="210"/>
        <end position="230"/>
    </location>
</feature>
<evidence type="ECO:0000256" key="1">
    <source>
        <dbReference type="SAM" id="Phobius"/>
    </source>
</evidence>
<dbReference type="PANTHER" id="PTHR34502">
    <property type="entry name" value="DUF6594 DOMAIN-CONTAINING PROTEIN-RELATED"/>
    <property type="match status" value="1"/>
</dbReference>
<feature type="transmembrane region" description="Helical" evidence="1">
    <location>
        <begin position="183"/>
        <end position="204"/>
    </location>
</feature>
<dbReference type="Proteomes" id="UP001194746">
    <property type="component" value="Unassembled WGS sequence"/>
</dbReference>
<feature type="domain" description="DUF6594" evidence="2">
    <location>
        <begin position="154"/>
        <end position="250"/>
    </location>
</feature>
<proteinExistence type="predicted"/>
<keyword evidence="1" id="KW-1133">Transmembrane helix</keyword>
<evidence type="ECO:0000259" key="2">
    <source>
        <dbReference type="Pfam" id="PF20237"/>
    </source>
</evidence>
<dbReference type="AlphaFoldDB" id="A0AAD4CSH2"/>
<name>A0AAD4CSH2_ASPNN</name>
<dbReference type="EMBL" id="VCAU01000017">
    <property type="protein sequence ID" value="KAF9891652.1"/>
    <property type="molecule type" value="Genomic_DNA"/>
</dbReference>
<sequence length="258" mass="29002">MDSKDSKDCILTLSDCSTTCAPRTEPSETDLQAQPWKYLGYKAFSEWSASDNDFFVLRRFSTLNTRVMLKMQDEIVRLEELAEIDRTNAQLHHPPTNNGSFRNDVIPMSQNIRNCEHALQLNPTKEPTSRTGYFIAIPAPYFLPKRIILVTICGWLKRHLKTMLLGSDPETTYYYDGQLIESIIRCSMILLGLAMLIAPLWWLLLVETPAYRLGIISGFTTLFLALVTAISGAGPFETLASTAAYSAVLMVYMQSAGI</sequence>
<reference evidence="3" key="2">
    <citation type="submission" date="2020-02" db="EMBL/GenBank/DDBJ databases">
        <authorList>
            <person name="Gilchrist C.L.M."/>
            <person name="Chooi Y.-H."/>
        </authorList>
    </citation>
    <scope>NUCLEOTIDE SEQUENCE</scope>
    <source>
        <strain evidence="3">MST-FP2251</strain>
    </source>
</reference>
<accession>A0AAD4CSH2</accession>
<organism evidence="3 4">
    <name type="scientific">Aspergillus nanangensis</name>
    <dbReference type="NCBI Taxonomy" id="2582783"/>
    <lineage>
        <taxon>Eukaryota</taxon>
        <taxon>Fungi</taxon>
        <taxon>Dikarya</taxon>
        <taxon>Ascomycota</taxon>
        <taxon>Pezizomycotina</taxon>
        <taxon>Eurotiomycetes</taxon>
        <taxon>Eurotiomycetidae</taxon>
        <taxon>Eurotiales</taxon>
        <taxon>Aspergillaceae</taxon>
        <taxon>Aspergillus</taxon>
        <taxon>Aspergillus subgen. Circumdati</taxon>
    </lineage>
</organism>
<evidence type="ECO:0000313" key="4">
    <source>
        <dbReference type="Proteomes" id="UP001194746"/>
    </source>
</evidence>
<gene>
    <name evidence="3" type="ORF">FE257_003664</name>
</gene>
<keyword evidence="4" id="KW-1185">Reference proteome</keyword>
<reference evidence="3" key="1">
    <citation type="journal article" date="2019" name="Beilstein J. Org. Chem.">
        <title>Nanangenines: drimane sesquiterpenoids as the dominant metabolite cohort of a novel Australian fungus, Aspergillus nanangensis.</title>
        <authorList>
            <person name="Lacey H.J."/>
            <person name="Gilchrist C.L.M."/>
            <person name="Crombie A."/>
            <person name="Kalaitzis J.A."/>
            <person name="Vuong D."/>
            <person name="Rutledge P.J."/>
            <person name="Turner P."/>
            <person name="Pitt J.I."/>
            <person name="Lacey E."/>
            <person name="Chooi Y.H."/>
            <person name="Piggott A.M."/>
        </authorList>
    </citation>
    <scope>NUCLEOTIDE SEQUENCE</scope>
    <source>
        <strain evidence="3">MST-FP2251</strain>
    </source>
</reference>
<dbReference type="PANTHER" id="PTHR34502:SF4">
    <property type="entry name" value="DUF6594 DOMAIN-CONTAINING PROTEIN"/>
    <property type="match status" value="1"/>
</dbReference>
<keyword evidence="1" id="KW-0472">Membrane</keyword>
<comment type="caution">
    <text evidence="3">The sequence shown here is derived from an EMBL/GenBank/DDBJ whole genome shotgun (WGS) entry which is preliminary data.</text>
</comment>